<reference evidence="2 3" key="2">
    <citation type="submission" date="2020-03" db="EMBL/GenBank/DDBJ databases">
        <authorList>
            <person name="Ichikawa N."/>
            <person name="Kimura A."/>
            <person name="Kitahashi Y."/>
            <person name="Uohara A."/>
        </authorList>
    </citation>
    <scope>NUCLEOTIDE SEQUENCE [LARGE SCALE GENOMIC DNA]</scope>
    <source>
        <strain evidence="2 3">NBRC 108639</strain>
    </source>
</reference>
<reference evidence="2 3" key="1">
    <citation type="submission" date="2020-03" db="EMBL/GenBank/DDBJ databases">
        <title>Whole genome shotgun sequence of Phytohabitans houttuyneae NBRC 108639.</title>
        <authorList>
            <person name="Komaki H."/>
            <person name="Tamura T."/>
        </authorList>
    </citation>
    <scope>NUCLEOTIDE SEQUENCE [LARGE SCALE GENOMIC DNA]</scope>
    <source>
        <strain evidence="2 3">NBRC 108639</strain>
    </source>
</reference>
<dbReference type="AlphaFoldDB" id="A0A6V8K2S9"/>
<protein>
    <submittedName>
        <fullName evidence="2">Uncharacterized protein</fullName>
    </submittedName>
</protein>
<keyword evidence="1" id="KW-0472">Membrane</keyword>
<gene>
    <name evidence="2" type="ORF">Phou_004460</name>
</gene>
<evidence type="ECO:0000256" key="1">
    <source>
        <dbReference type="SAM" id="Phobius"/>
    </source>
</evidence>
<keyword evidence="1" id="KW-0812">Transmembrane</keyword>
<name>A0A6V8K2S9_9ACTN</name>
<comment type="caution">
    <text evidence="2">The sequence shown here is derived from an EMBL/GenBank/DDBJ whole genome shotgun (WGS) entry which is preliminary data.</text>
</comment>
<evidence type="ECO:0000313" key="2">
    <source>
        <dbReference type="EMBL" id="GFJ76266.1"/>
    </source>
</evidence>
<dbReference type="Proteomes" id="UP000482800">
    <property type="component" value="Unassembled WGS sequence"/>
</dbReference>
<keyword evidence="1" id="KW-1133">Transmembrane helix</keyword>
<feature type="transmembrane region" description="Helical" evidence="1">
    <location>
        <begin position="44"/>
        <end position="65"/>
    </location>
</feature>
<sequence>MNTYLEDLIRDAQQRQAGRAVPPERILAKLPRPAAAQPRRRSRAALMVAAACVLGLVVAAVPLAVHLGAAQPPAAQAAAWSGTVPDFGDLPTPQEVWPAAVHRIPATLPGGGRYTVSAVIGAGKYVVRSDFLPTATTSNDLTVWPVLLDAAAGTARSLNGPAVERLDAGLAEVFVDGGDVLWGLRRDTAPYELWIAPVDGSAPARLLTTWPLAGQAYPIGVDFGVVYWRYDGDGAASAIYRMRLGNLVPQKVDGTEGYQDFGAFPWVTTRRQSDVDAEEAAGGSEQRTGSLLNVLTGERRGWTANDGAASIDCNPTLCLGLDAGGRATVQRLDGTGFREVPFSQRTVPYEKSALAGRFGLGSFAESGGRTWIWDRRTGAAATVPQADLSTTARTPLTVVQWEEGNGARYVLDLAAIT</sequence>
<evidence type="ECO:0000313" key="3">
    <source>
        <dbReference type="Proteomes" id="UP000482800"/>
    </source>
</evidence>
<dbReference type="RefSeq" id="WP_173053084.1">
    <property type="nucleotide sequence ID" value="NZ_BAABGO010000003.1"/>
</dbReference>
<dbReference type="EMBL" id="BLPF01000001">
    <property type="protein sequence ID" value="GFJ76266.1"/>
    <property type="molecule type" value="Genomic_DNA"/>
</dbReference>
<keyword evidence="3" id="KW-1185">Reference proteome</keyword>
<proteinExistence type="predicted"/>
<organism evidence="2 3">
    <name type="scientific">Phytohabitans houttuyneae</name>
    <dbReference type="NCBI Taxonomy" id="1076126"/>
    <lineage>
        <taxon>Bacteria</taxon>
        <taxon>Bacillati</taxon>
        <taxon>Actinomycetota</taxon>
        <taxon>Actinomycetes</taxon>
        <taxon>Micromonosporales</taxon>
        <taxon>Micromonosporaceae</taxon>
    </lineage>
</organism>
<accession>A0A6V8K2S9</accession>